<dbReference type="Proteomes" id="UP001162741">
    <property type="component" value="Chromosome"/>
</dbReference>
<gene>
    <name evidence="1" type="ORF">MKQ68_20010</name>
</gene>
<organism evidence="1 2">
    <name type="scientific">Chitinophaga horti</name>
    <dbReference type="NCBI Taxonomy" id="2920382"/>
    <lineage>
        <taxon>Bacteria</taxon>
        <taxon>Pseudomonadati</taxon>
        <taxon>Bacteroidota</taxon>
        <taxon>Chitinophagia</taxon>
        <taxon>Chitinophagales</taxon>
        <taxon>Chitinophagaceae</taxon>
        <taxon>Chitinophaga</taxon>
    </lineage>
</organism>
<sequence>MKQLLQVALRYQAAYVPNAAVMTAKHAITPDTASLAANLSRLGLGISEPLLHALQQTDQAFHQQLFETLKEITGANHNWAPLVKGWDMPTGENAVDHIVTAFVNFIGAREVPGVLLSCGHLIPDGTFPVARYNGCPFCGTPFEVAGISLAGEGSQPKILELWTDKHLSATLKSLLTSRTALDATQQESLRTLLAHLPLPQADIAMKETLMLVIDAYVAAGEEDKAQTLFRTPVDVMRYLWFKQTGKAQIMQPKVLTARHKRNGGHMWAPADRKQQLEAEARAALRLKYSRSECLRVAKWMNGLSMDIAQMCEAMHPKRAMWVRFIRALRLIEYGKRAQFGRLGALMDMFGKEQYEVWQGQVDALRSGQDSAATFDLLKQRPGMFARSLFANMLWFNSDDALKAFGEIASKVPARLLVTLAMYADQYFSTSPRVVKPLGGVNKQVGPNQFISKYTDEQLTRMKDAVADMCLAEMGRRYATEPNKSRTVYIDPALFKMPLAIGDRAETVQDLPAALMGTRFAVEGNALRLFMHWGAGLPAQHMDMDLTAVVAYDDKIETCSYYQLVTTGCNHSGDIRSIPEQVGTAEYIELNIDALHTAGAQYVVFTSNAYSAGALTPNVVVGWMNSAHPMKISETTGVAYDPSCVQHQVRVTSDLTKGLVFGMLDVQAREVVWLELQFGGQLGRNIDLNMVKTMLRRLEGKMSIGALLTVKAQSQQLSAAAEAVADEVYNLAWARDAAAVTQLMID</sequence>
<reference evidence="1" key="1">
    <citation type="submission" date="2022-10" db="EMBL/GenBank/DDBJ databases">
        <title>Chitinophaga sp. nov., isolated from soil.</title>
        <authorList>
            <person name="Jeon C.O."/>
        </authorList>
    </citation>
    <scope>NUCLEOTIDE SEQUENCE</scope>
    <source>
        <strain evidence="1">R8</strain>
    </source>
</reference>
<evidence type="ECO:0000313" key="2">
    <source>
        <dbReference type="Proteomes" id="UP001162741"/>
    </source>
</evidence>
<dbReference type="EMBL" id="CP107006">
    <property type="protein sequence ID" value="UYQ92373.1"/>
    <property type="molecule type" value="Genomic_DNA"/>
</dbReference>
<name>A0ABY6IYA1_9BACT</name>
<protein>
    <submittedName>
        <fullName evidence="1">Uncharacterized protein</fullName>
    </submittedName>
</protein>
<proteinExistence type="predicted"/>
<keyword evidence="2" id="KW-1185">Reference proteome</keyword>
<dbReference type="RefSeq" id="WP_264280643.1">
    <property type="nucleotide sequence ID" value="NZ_CP107006.1"/>
</dbReference>
<accession>A0ABY6IYA1</accession>
<evidence type="ECO:0000313" key="1">
    <source>
        <dbReference type="EMBL" id="UYQ92373.1"/>
    </source>
</evidence>